<dbReference type="EMBL" id="FOQO01000015">
    <property type="protein sequence ID" value="SFJ87749.1"/>
    <property type="molecule type" value="Genomic_DNA"/>
</dbReference>
<sequence>MGAAKKPNIEEIKTLAIRLVGERGFESLRLHQTKRSPAPAGFCYFKGSLPEESQKQQSQKTNKW</sequence>
<dbReference type="STRING" id="1477437.SAMN05444682_115102"/>
<reference evidence="1 2" key="1">
    <citation type="submission" date="2016-10" db="EMBL/GenBank/DDBJ databases">
        <authorList>
            <person name="de Groot N.N."/>
        </authorList>
    </citation>
    <scope>NUCLEOTIDE SEQUENCE [LARGE SCALE GENOMIC DNA]</scope>
    <source>
        <strain evidence="1 2">RK1</strain>
    </source>
</reference>
<gene>
    <name evidence="1" type="ORF">SAMN05444682_115102</name>
</gene>
<keyword evidence="2" id="KW-1185">Reference proteome</keyword>
<evidence type="ECO:0000313" key="2">
    <source>
        <dbReference type="Proteomes" id="UP000198670"/>
    </source>
</evidence>
<name>A0A1I3UYJ4_9SPHI</name>
<protein>
    <submittedName>
        <fullName evidence="1">Uncharacterized protein</fullName>
    </submittedName>
</protein>
<evidence type="ECO:0000313" key="1">
    <source>
        <dbReference type="EMBL" id="SFJ87749.1"/>
    </source>
</evidence>
<dbReference type="AlphaFoldDB" id="A0A1I3UYJ4"/>
<organism evidence="1 2">
    <name type="scientific">Parapedobacter indicus</name>
    <dbReference type="NCBI Taxonomy" id="1477437"/>
    <lineage>
        <taxon>Bacteria</taxon>
        <taxon>Pseudomonadati</taxon>
        <taxon>Bacteroidota</taxon>
        <taxon>Sphingobacteriia</taxon>
        <taxon>Sphingobacteriales</taxon>
        <taxon>Sphingobacteriaceae</taxon>
        <taxon>Parapedobacter</taxon>
    </lineage>
</organism>
<dbReference type="Proteomes" id="UP000198670">
    <property type="component" value="Unassembled WGS sequence"/>
</dbReference>
<proteinExistence type="predicted"/>
<accession>A0A1I3UYJ4</accession>